<reference evidence="2" key="1">
    <citation type="submission" date="2020-12" db="EMBL/GenBank/DDBJ databases">
        <title>Desulfobium dissulfuricans gen. nov., sp. nov., a novel mesophilic, sulfate-reducing bacterium isolated from a deep-sea hydrothermal vent.</title>
        <authorList>
            <person name="Hashimoto Y."/>
            <person name="Tame A."/>
            <person name="Sawayama S."/>
            <person name="Miyazaki J."/>
            <person name="Takai K."/>
            <person name="Nakagawa S."/>
        </authorList>
    </citation>
    <scope>NUCLEOTIDE SEQUENCE</scope>
    <source>
        <strain evidence="2">GF1</strain>
    </source>
</reference>
<name>A0A915TZH8_9BACT</name>
<dbReference type="Gene3D" id="1.10.101.10">
    <property type="entry name" value="PGBD-like superfamily/PGBD"/>
    <property type="match status" value="1"/>
</dbReference>
<feature type="domain" description="Peptidoglycan binding-like" evidence="1">
    <location>
        <begin position="406"/>
        <end position="460"/>
    </location>
</feature>
<dbReference type="SUPFAM" id="SSF48452">
    <property type="entry name" value="TPR-like"/>
    <property type="match status" value="1"/>
</dbReference>
<evidence type="ECO:0000259" key="1">
    <source>
        <dbReference type="Pfam" id="PF01471"/>
    </source>
</evidence>
<dbReference type="KEGG" id="ddu:GF1_05450"/>
<dbReference type="InterPro" id="IPR011990">
    <property type="entry name" value="TPR-like_helical_dom_sf"/>
</dbReference>
<evidence type="ECO:0000313" key="3">
    <source>
        <dbReference type="Proteomes" id="UP001063350"/>
    </source>
</evidence>
<dbReference type="SUPFAM" id="SSF47090">
    <property type="entry name" value="PGBD-like"/>
    <property type="match status" value="1"/>
</dbReference>
<dbReference type="InterPro" id="IPR002477">
    <property type="entry name" value="Peptidoglycan-bd-like"/>
</dbReference>
<dbReference type="InterPro" id="IPR036366">
    <property type="entry name" value="PGBDSf"/>
</dbReference>
<dbReference type="Pfam" id="PF01471">
    <property type="entry name" value="PG_binding_1"/>
    <property type="match status" value="1"/>
</dbReference>
<gene>
    <name evidence="2" type="ORF">GF1_05450</name>
</gene>
<dbReference type="Gene3D" id="1.25.40.10">
    <property type="entry name" value="Tetratricopeptide repeat domain"/>
    <property type="match status" value="1"/>
</dbReference>
<proteinExistence type="predicted"/>
<dbReference type="AlphaFoldDB" id="A0A915TZH8"/>
<accession>A0A915TZH8</accession>
<protein>
    <recommendedName>
        <fullName evidence="1">Peptidoglycan binding-like domain-containing protein</fullName>
    </recommendedName>
</protein>
<evidence type="ECO:0000313" key="2">
    <source>
        <dbReference type="EMBL" id="BCO08169.1"/>
    </source>
</evidence>
<organism evidence="2 3">
    <name type="scientific">Desulfolithobacter dissulfuricans</name>
    <dbReference type="NCBI Taxonomy" id="2795293"/>
    <lineage>
        <taxon>Bacteria</taxon>
        <taxon>Pseudomonadati</taxon>
        <taxon>Thermodesulfobacteriota</taxon>
        <taxon>Desulfobulbia</taxon>
        <taxon>Desulfobulbales</taxon>
        <taxon>Desulfobulbaceae</taxon>
        <taxon>Desulfolithobacter</taxon>
    </lineage>
</organism>
<sequence length="482" mass="55342">MSVIAEDGEAEQNYQRFLAIYRQERPTKAELRKALDYLESANLFAPDTYKYVFSMGALNNTLGRWEEASRWLEKARSLASTDQQRHYIQTEFEYCQVQLAKLRVSRWASPGVSISFIMKRGTVEMDQSNIDKLPQRLPVISIGDSSRPLEGTLRRMLRGMDVKMVGKDVFLVVGVEDDISPEVHYERGIKDFYNYFRNQYFEDLPRRLLVVLISSRPHVLVEATRKLYPQVGLPLYAPFLGYYNPADNLIMTTGGRTGYGTLLHEMIHALIEADFPQAPPWLNEGLASLYERTQWTSARLNTLPNWRMDRMREDNIPSLQVLAGKAKEIGLHSNEIAEIRLLLLFLDQRQLVDDLYRMAKEKGSSFSLEEALSALGVNEEDWRLFVKNTFRDYSVAQDRGALSNPDEVRFFQQALNQVLGANLKVDGIWGPSSREKLVEFQTMAQLEPDGIPGPRTMAELKRRYTLTQVKQLEEASNVQVIP</sequence>
<dbReference type="EMBL" id="AP024233">
    <property type="protein sequence ID" value="BCO08169.1"/>
    <property type="molecule type" value="Genomic_DNA"/>
</dbReference>
<dbReference type="Proteomes" id="UP001063350">
    <property type="component" value="Chromosome"/>
</dbReference>
<keyword evidence="3" id="KW-1185">Reference proteome</keyword>
<dbReference type="InterPro" id="IPR036365">
    <property type="entry name" value="PGBD-like_sf"/>
</dbReference>